<evidence type="ECO:0000313" key="2">
    <source>
        <dbReference type="Proteomes" id="UP000664795"/>
    </source>
</evidence>
<keyword evidence="2" id="KW-1185">Reference proteome</keyword>
<reference evidence="1 2" key="1">
    <citation type="submission" date="2021-03" db="EMBL/GenBank/DDBJ databases">
        <title>Fibrella sp. HMF5036 genome sequencing and assembly.</title>
        <authorList>
            <person name="Kang H."/>
            <person name="Kim H."/>
            <person name="Bae S."/>
            <person name="Joh K."/>
        </authorList>
    </citation>
    <scope>NUCLEOTIDE SEQUENCE [LARGE SCALE GENOMIC DNA]</scope>
    <source>
        <strain evidence="1 2">HMF5036</strain>
    </source>
</reference>
<evidence type="ECO:0000313" key="1">
    <source>
        <dbReference type="EMBL" id="MBO0929753.1"/>
    </source>
</evidence>
<dbReference type="EMBL" id="JAFMYU010000001">
    <property type="protein sequence ID" value="MBO0929753.1"/>
    <property type="molecule type" value="Genomic_DNA"/>
</dbReference>
<accession>A0A939JXX6</accession>
<proteinExistence type="predicted"/>
<dbReference type="RefSeq" id="WP_207333703.1">
    <property type="nucleotide sequence ID" value="NZ_JAFMYU010000001.1"/>
</dbReference>
<dbReference type="Proteomes" id="UP000664795">
    <property type="component" value="Unassembled WGS sequence"/>
</dbReference>
<dbReference type="AlphaFoldDB" id="A0A939JXX6"/>
<sequence>MLSTLLGLFGCAKRQTIHTGTFSNETYALKAIDIQGFSTNSIEYELVLGRWKPIHIDAITTNWGAPYADDLYGDTRRVYISPTHIAYRNEPDNFVDHQATMLYLSPSRFSSDAFAHIARFMQTEWPTIDRKFANERYSRFPHIIGLVYSESDAFRRVFKGQGTDANKAITVEVDGRVRYGAVDLSFEEGSGLSDKVQMPGKIIYVATGKNAGLTLAQVRTYKDKAGKTLFDYFQLQEKP</sequence>
<gene>
    <name evidence="1" type="ORF">J2I48_02055</name>
</gene>
<organism evidence="1 2">
    <name type="scientific">Fibrella aquatilis</name>
    <dbReference type="NCBI Taxonomy" id="2817059"/>
    <lineage>
        <taxon>Bacteria</taxon>
        <taxon>Pseudomonadati</taxon>
        <taxon>Bacteroidota</taxon>
        <taxon>Cytophagia</taxon>
        <taxon>Cytophagales</taxon>
        <taxon>Spirosomataceae</taxon>
        <taxon>Fibrella</taxon>
    </lineage>
</organism>
<name>A0A939JXX6_9BACT</name>
<comment type="caution">
    <text evidence="1">The sequence shown here is derived from an EMBL/GenBank/DDBJ whole genome shotgun (WGS) entry which is preliminary data.</text>
</comment>
<protein>
    <submittedName>
        <fullName evidence="1">Uncharacterized protein</fullName>
    </submittedName>
</protein>